<protein>
    <submittedName>
        <fullName evidence="2">Uncharacterized protein</fullName>
    </submittedName>
</protein>
<evidence type="ECO:0000313" key="2">
    <source>
        <dbReference type="EMBL" id="KAF4115296.1"/>
    </source>
</evidence>
<feature type="region of interest" description="Disordered" evidence="1">
    <location>
        <begin position="1"/>
        <end position="30"/>
    </location>
</feature>
<evidence type="ECO:0000313" key="3">
    <source>
        <dbReference type="Proteomes" id="UP000579812"/>
    </source>
</evidence>
<dbReference type="EMBL" id="JAAMOB010000003">
    <property type="protein sequence ID" value="KAF4115296.1"/>
    <property type="molecule type" value="Genomic_DNA"/>
</dbReference>
<proteinExistence type="predicted"/>
<feature type="compositionally biased region" description="Low complexity" evidence="1">
    <location>
        <begin position="72"/>
        <end position="84"/>
    </location>
</feature>
<name>A0A7J6D7N7_9TELE</name>
<feature type="compositionally biased region" description="Basic and acidic residues" evidence="1">
    <location>
        <begin position="1"/>
        <end position="10"/>
    </location>
</feature>
<dbReference type="AlphaFoldDB" id="A0A7J6D7N7"/>
<keyword evidence="3" id="KW-1185">Reference proteome</keyword>
<evidence type="ECO:0000256" key="1">
    <source>
        <dbReference type="SAM" id="MobiDB-lite"/>
    </source>
</evidence>
<comment type="caution">
    <text evidence="2">The sequence shown here is derived from an EMBL/GenBank/DDBJ whole genome shotgun (WGS) entry which is preliminary data.</text>
</comment>
<reference evidence="2 3" key="1">
    <citation type="submission" date="2020-04" db="EMBL/GenBank/DDBJ databases">
        <title>Chromosome-level genome assembly of a cyprinid fish Onychostoma macrolepis by integration of Nanopore Sequencing, Bionano and Hi-C technology.</title>
        <authorList>
            <person name="Wang D."/>
        </authorList>
    </citation>
    <scope>NUCLEOTIDE SEQUENCE [LARGE SCALE GENOMIC DNA]</scope>
    <source>
        <strain evidence="2">SWU-2019</strain>
        <tissue evidence="2">Muscle</tissue>
    </source>
</reference>
<feature type="region of interest" description="Disordered" evidence="1">
    <location>
        <begin position="71"/>
        <end position="92"/>
    </location>
</feature>
<dbReference type="Proteomes" id="UP000579812">
    <property type="component" value="Unassembled WGS sequence"/>
</dbReference>
<sequence>MEDQGGDRGSKAIGTDATCGAEGMEDPGGNKRLEAKVKLKSQKFMARLEESTDRDGARRIRRSQRSIMCAHSSSISQLTRSSRTGTDSGMKSGAESVMFRSFSTFPTVKEIRPFTCARGSALDVEGMEKESLLCMTPMEPLVAVHFHPMHMPAAKPTLPSKVDQFQSYMMEPAHSLSQGSECDLHADRIYQAGLQDEVSTTPGIVCCYRSLSIFRDSSCGQGHGKNGHLIERELA</sequence>
<organism evidence="2 3">
    <name type="scientific">Onychostoma macrolepis</name>
    <dbReference type="NCBI Taxonomy" id="369639"/>
    <lineage>
        <taxon>Eukaryota</taxon>
        <taxon>Metazoa</taxon>
        <taxon>Chordata</taxon>
        <taxon>Craniata</taxon>
        <taxon>Vertebrata</taxon>
        <taxon>Euteleostomi</taxon>
        <taxon>Actinopterygii</taxon>
        <taxon>Neopterygii</taxon>
        <taxon>Teleostei</taxon>
        <taxon>Ostariophysi</taxon>
        <taxon>Cypriniformes</taxon>
        <taxon>Cyprinidae</taxon>
        <taxon>Acrossocheilinae</taxon>
        <taxon>Onychostoma</taxon>
    </lineage>
</organism>
<accession>A0A7J6D7N7</accession>
<gene>
    <name evidence="2" type="ORF">G5714_002785</name>
</gene>